<keyword evidence="4" id="KW-1185">Reference proteome</keyword>
<reference evidence="3" key="1">
    <citation type="journal article" date="2021" name="Nat. Commun.">
        <title>Genetic determinants of endophytism in the Arabidopsis root mycobiome.</title>
        <authorList>
            <person name="Mesny F."/>
            <person name="Miyauchi S."/>
            <person name="Thiergart T."/>
            <person name="Pickel B."/>
            <person name="Atanasova L."/>
            <person name="Karlsson M."/>
            <person name="Huettel B."/>
            <person name="Barry K.W."/>
            <person name="Haridas S."/>
            <person name="Chen C."/>
            <person name="Bauer D."/>
            <person name="Andreopoulos W."/>
            <person name="Pangilinan J."/>
            <person name="LaButti K."/>
            <person name="Riley R."/>
            <person name="Lipzen A."/>
            <person name="Clum A."/>
            <person name="Drula E."/>
            <person name="Henrissat B."/>
            <person name="Kohler A."/>
            <person name="Grigoriev I.V."/>
            <person name="Martin F.M."/>
            <person name="Hacquard S."/>
        </authorList>
    </citation>
    <scope>NUCLEOTIDE SEQUENCE</scope>
    <source>
        <strain evidence="3">MPI-CAGE-AT-0147</strain>
    </source>
</reference>
<dbReference type="SUPFAM" id="SSF50978">
    <property type="entry name" value="WD40 repeat-like"/>
    <property type="match status" value="1"/>
</dbReference>
<dbReference type="Proteomes" id="UP000738349">
    <property type="component" value="Unassembled WGS sequence"/>
</dbReference>
<evidence type="ECO:0000313" key="3">
    <source>
        <dbReference type="EMBL" id="KAH7133529.1"/>
    </source>
</evidence>
<evidence type="ECO:0000313" key="4">
    <source>
        <dbReference type="Proteomes" id="UP000738349"/>
    </source>
</evidence>
<dbReference type="InterPro" id="IPR001680">
    <property type="entry name" value="WD40_rpt"/>
</dbReference>
<dbReference type="PANTHER" id="PTHR43991">
    <property type="entry name" value="WD REPEAT PROTEIN (AFU_ORTHOLOGUE AFUA_8G05640)-RELATED"/>
    <property type="match status" value="1"/>
</dbReference>
<gene>
    <name evidence="3" type="ORF">EDB81DRAFT_887345</name>
</gene>
<evidence type="ECO:0000256" key="2">
    <source>
        <dbReference type="SAM" id="MobiDB-lite"/>
    </source>
</evidence>
<proteinExistence type="predicted"/>
<feature type="compositionally biased region" description="Pro residues" evidence="2">
    <location>
        <begin position="284"/>
        <end position="294"/>
    </location>
</feature>
<dbReference type="InterPro" id="IPR036322">
    <property type="entry name" value="WD40_repeat_dom_sf"/>
</dbReference>
<protein>
    <submittedName>
        <fullName evidence="3">WD40-repeat-containing domain protein</fullName>
    </submittedName>
</protein>
<feature type="compositionally biased region" description="Basic and acidic residues" evidence="2">
    <location>
        <begin position="9"/>
        <end position="27"/>
    </location>
</feature>
<dbReference type="PANTHER" id="PTHR43991:SF12">
    <property type="entry name" value="WD REPEAT PROTEIN (AFU_ORTHOLOGUE AFUA_8G05640)"/>
    <property type="match status" value="1"/>
</dbReference>
<keyword evidence="1" id="KW-0853">WD repeat</keyword>
<dbReference type="PROSITE" id="PS50082">
    <property type="entry name" value="WD_REPEATS_2"/>
    <property type="match status" value="1"/>
</dbReference>
<feature type="region of interest" description="Disordered" evidence="2">
    <location>
        <begin position="262"/>
        <end position="295"/>
    </location>
</feature>
<dbReference type="OrthoDB" id="20669at2759"/>
<dbReference type="AlphaFoldDB" id="A0A9P9EAF3"/>
<feature type="region of interest" description="Disordered" evidence="2">
    <location>
        <begin position="1"/>
        <end position="60"/>
    </location>
</feature>
<sequence length="791" mass="86800">MRRWSQATKTDRHQDEALQDPDYRDEGLQVSPKSSTLPVPGAAAAPAPVSAVTEQDPNHEPELLHHPVVTFAPPAPITAVNALMTDAFPAGHATASSSAPTSATASATATTATSNTNSPYLYENSNVVDSGHSVIDQSDSDIDLDLDSNHDRVDSPFAPLQPSLLDDHQHNPIYPQHLDLDSDYMSNLPEDYDLDMSDSDGGAPLDEVSNTVSPIPQPVLQGHPFLANEDNHVQLPDPGSLNYLYQAAFDLSTLAGVGSIMDVPPPPALNPHEADNPPQNQQPMPQPVPQPAAPAPVAALANENWEDAPLVSNPNPTMLGSENLGLVDFLRHWAIQSRTAPPMSSARACAPCPRAIREQASRRIDEVRYSDLRGDCYDMQGMDWEHLDTTRDYARHKRFLTYKNYTNKEGSDKWTTQMPDAKIPITESFFRFRNLHVRSDVYLAHFQLRSVLACPSRTQVFYPGGRGINQINTVSKKTELALNLSRISGLGSIISTLDAKHGVLMAGMFNGEYCLRNLESDDRNHFVDGQITGNQGGITNHIQIHLPRRSSHPVAALSSNDSGFRVMDLSTRTFLMEAAYSFPLNCTSVSPDGRLRVMVGDSCNAIITNTETGQIQQELRGHRDFGFSCDWSDDGWTVATGFQDKGVKIWDARRWTDSNGVSSPLCTIRSEMAGVRNLRFSPVGSGQKVLVAAEEADFINIIDAQTFRTKQTVDIFGEIGGVGFTNDGQDLSVLCSDRNRGGLLQLERCGTGVEPFFKSGSRCWKRGPNSKLHANEPYRRRPTMLDSMALF</sequence>
<feature type="compositionally biased region" description="Low complexity" evidence="2">
    <location>
        <begin position="38"/>
        <end position="52"/>
    </location>
</feature>
<comment type="caution">
    <text evidence="3">The sequence shown here is derived from an EMBL/GenBank/DDBJ whole genome shotgun (WGS) entry which is preliminary data.</text>
</comment>
<organism evidence="3 4">
    <name type="scientific">Dactylonectria macrodidyma</name>
    <dbReference type="NCBI Taxonomy" id="307937"/>
    <lineage>
        <taxon>Eukaryota</taxon>
        <taxon>Fungi</taxon>
        <taxon>Dikarya</taxon>
        <taxon>Ascomycota</taxon>
        <taxon>Pezizomycotina</taxon>
        <taxon>Sordariomycetes</taxon>
        <taxon>Hypocreomycetidae</taxon>
        <taxon>Hypocreales</taxon>
        <taxon>Nectriaceae</taxon>
        <taxon>Dactylonectria</taxon>
    </lineage>
</organism>
<dbReference type="InterPro" id="IPR015943">
    <property type="entry name" value="WD40/YVTN_repeat-like_dom_sf"/>
</dbReference>
<evidence type="ECO:0000256" key="1">
    <source>
        <dbReference type="PROSITE-ProRule" id="PRU00221"/>
    </source>
</evidence>
<feature type="repeat" description="WD" evidence="1">
    <location>
        <begin position="619"/>
        <end position="651"/>
    </location>
</feature>
<accession>A0A9P9EAF3</accession>
<feature type="region of interest" description="Disordered" evidence="2">
    <location>
        <begin position="131"/>
        <end position="150"/>
    </location>
</feature>
<dbReference type="EMBL" id="JAGMUV010000015">
    <property type="protein sequence ID" value="KAH7133529.1"/>
    <property type="molecule type" value="Genomic_DNA"/>
</dbReference>
<dbReference type="PROSITE" id="PS50294">
    <property type="entry name" value="WD_REPEATS_REGION"/>
    <property type="match status" value="1"/>
</dbReference>
<dbReference type="Gene3D" id="2.130.10.10">
    <property type="entry name" value="YVTN repeat-like/Quinoprotein amine dehydrogenase"/>
    <property type="match status" value="1"/>
</dbReference>
<name>A0A9P9EAF3_9HYPO</name>
<dbReference type="SMART" id="SM00320">
    <property type="entry name" value="WD40"/>
    <property type="match status" value="2"/>
</dbReference>